<dbReference type="InterPro" id="IPR013968">
    <property type="entry name" value="PKS_KR"/>
</dbReference>
<dbReference type="GO" id="GO:0031177">
    <property type="term" value="F:phosphopantetheine binding"/>
    <property type="evidence" value="ECO:0007669"/>
    <property type="project" value="InterPro"/>
</dbReference>
<evidence type="ECO:0000256" key="4">
    <source>
        <dbReference type="ARBA" id="ARBA00022553"/>
    </source>
</evidence>
<dbReference type="InterPro" id="IPR020841">
    <property type="entry name" value="PKS_Beta-ketoAc_synthase_dom"/>
</dbReference>
<organism evidence="13 14">
    <name type="scientific">Pseudoalteromonas luteoviolacea H33</name>
    <dbReference type="NCBI Taxonomy" id="1365251"/>
    <lineage>
        <taxon>Bacteria</taxon>
        <taxon>Pseudomonadati</taxon>
        <taxon>Pseudomonadota</taxon>
        <taxon>Gammaproteobacteria</taxon>
        <taxon>Alteromonadales</taxon>
        <taxon>Pseudoalteromonadaceae</taxon>
        <taxon>Pseudoalteromonas</taxon>
    </lineage>
</organism>
<dbReference type="InterPro" id="IPR036291">
    <property type="entry name" value="NAD(P)-bd_dom_sf"/>
</dbReference>
<dbReference type="InterPro" id="IPR001227">
    <property type="entry name" value="Ac_transferase_dom_sf"/>
</dbReference>
<dbReference type="Pfam" id="PF00109">
    <property type="entry name" value="ketoacyl-synt"/>
    <property type="match status" value="1"/>
</dbReference>
<dbReference type="PROSITE" id="PS50075">
    <property type="entry name" value="CARRIER"/>
    <property type="match status" value="1"/>
</dbReference>
<dbReference type="Pfam" id="PF22621">
    <property type="entry name" value="CurL-like_PKS_C"/>
    <property type="match status" value="1"/>
</dbReference>
<dbReference type="Gene3D" id="3.40.366.10">
    <property type="entry name" value="Malonyl-Coenzyme A Acyl Carrier Protein, domain 2"/>
    <property type="match status" value="1"/>
</dbReference>
<dbReference type="FunFam" id="3.40.366.10:FF:000002">
    <property type="entry name" value="Probable polyketide synthase 2"/>
    <property type="match status" value="1"/>
</dbReference>
<evidence type="ECO:0000259" key="10">
    <source>
        <dbReference type="PROSITE" id="PS50075"/>
    </source>
</evidence>
<dbReference type="SUPFAM" id="SSF47336">
    <property type="entry name" value="ACP-like"/>
    <property type="match status" value="1"/>
</dbReference>
<dbReference type="GO" id="GO:0004315">
    <property type="term" value="F:3-oxoacyl-[acyl-carrier-protein] synthase activity"/>
    <property type="evidence" value="ECO:0007669"/>
    <property type="project" value="InterPro"/>
</dbReference>
<keyword evidence="6" id="KW-0276">Fatty acid metabolism</keyword>
<dbReference type="InterPro" id="IPR014043">
    <property type="entry name" value="Acyl_transferase_dom"/>
</dbReference>
<dbReference type="Pfam" id="PF00550">
    <property type="entry name" value="PP-binding"/>
    <property type="match status" value="1"/>
</dbReference>
<evidence type="ECO:0000256" key="5">
    <source>
        <dbReference type="ARBA" id="ARBA00022679"/>
    </source>
</evidence>
<gene>
    <name evidence="13" type="ORF">N476_05795</name>
</gene>
<dbReference type="InterPro" id="IPR042104">
    <property type="entry name" value="PKS_dehydratase_sf"/>
</dbReference>
<dbReference type="GO" id="GO:0016491">
    <property type="term" value="F:oxidoreductase activity"/>
    <property type="evidence" value="ECO:0007669"/>
    <property type="project" value="InterPro"/>
</dbReference>
<dbReference type="Pfam" id="PF14765">
    <property type="entry name" value="PS-DH"/>
    <property type="match status" value="1"/>
</dbReference>
<dbReference type="GO" id="GO:0004312">
    <property type="term" value="F:fatty acid synthase activity"/>
    <property type="evidence" value="ECO:0007669"/>
    <property type="project" value="TreeGrafter"/>
</dbReference>
<dbReference type="Gene3D" id="3.10.129.110">
    <property type="entry name" value="Polyketide synthase dehydratase"/>
    <property type="match status" value="1"/>
</dbReference>
<dbReference type="InterPro" id="IPR013154">
    <property type="entry name" value="ADH-like_N"/>
</dbReference>
<dbReference type="InterPro" id="IPR020807">
    <property type="entry name" value="PKS_DH"/>
</dbReference>
<dbReference type="InterPro" id="IPR014030">
    <property type="entry name" value="Ketoacyl_synth_N"/>
</dbReference>
<dbReference type="InterPro" id="IPR016036">
    <property type="entry name" value="Malonyl_transacylase_ACP-bd"/>
</dbReference>
<keyword evidence="8" id="KW-0511">Multifunctional enzyme</keyword>
<dbReference type="InterPro" id="IPR050091">
    <property type="entry name" value="PKS_NRPS_Biosynth_Enz"/>
</dbReference>
<accession>A0A166ZNR7</accession>
<keyword evidence="4" id="KW-0597">Phosphoprotein</keyword>
<dbReference type="Pfam" id="PF08659">
    <property type="entry name" value="KR"/>
    <property type="match status" value="1"/>
</dbReference>
<feature type="domain" description="Carrier" evidence="10">
    <location>
        <begin position="2029"/>
        <end position="2104"/>
    </location>
</feature>
<dbReference type="Gene3D" id="1.10.1200.10">
    <property type="entry name" value="ACP-like"/>
    <property type="match status" value="1"/>
</dbReference>
<dbReference type="InterPro" id="IPR049900">
    <property type="entry name" value="PKS_mFAS_DH"/>
</dbReference>
<dbReference type="InterPro" id="IPR016039">
    <property type="entry name" value="Thiolase-like"/>
</dbReference>
<evidence type="ECO:0000313" key="13">
    <source>
        <dbReference type="EMBL" id="KZN44509.1"/>
    </source>
</evidence>
<dbReference type="PANTHER" id="PTHR43775">
    <property type="entry name" value="FATTY ACID SYNTHASE"/>
    <property type="match status" value="1"/>
</dbReference>
<dbReference type="PROSITE" id="PS52004">
    <property type="entry name" value="KS3_2"/>
    <property type="match status" value="1"/>
</dbReference>
<evidence type="ECO:0000313" key="14">
    <source>
        <dbReference type="Proteomes" id="UP000076503"/>
    </source>
</evidence>
<dbReference type="InterPro" id="IPR049552">
    <property type="entry name" value="PKS_DH_N"/>
</dbReference>
<dbReference type="SMART" id="SM00826">
    <property type="entry name" value="PKS_DH"/>
    <property type="match status" value="1"/>
</dbReference>
<comment type="similarity">
    <text evidence="2">Belongs to the short-chain dehydrogenases/reductases (SDR) family.</text>
</comment>
<evidence type="ECO:0000256" key="3">
    <source>
        <dbReference type="ARBA" id="ARBA00022450"/>
    </source>
</evidence>
<dbReference type="CDD" id="cd00833">
    <property type="entry name" value="PKS"/>
    <property type="match status" value="1"/>
</dbReference>
<sequence length="2123" mass="229948">MGAHLPHESDIAIIGMSCRFPGAPNIKTFWENLREGKESVSFFSDQELLDAGVDPDLLAMPNYVKASPTPFDVDMFDADFFGFAPKEAQIMDPQQRIFLECAWEALEDAGFKAGETEEVVGVYAGAALNSYFFDHLTPEDVGLAGLAGNEKDYLSTRIAYKLDLRGPAVTIQSACSSALVAIHMACQNLLNGECDVALAGGVAIRNFAKSGYLYQEDMIFSPDGHCRSFDADSKGTLFGNGAGIVVLKPLTEAMADGDTIHAVIKGSAINNDGAQKVGYTAPSAEGQAAVVMEAQAIADVEPESISYIEAHGTATAFGDPIEIAALTRVFRESTDKVGFCPIGTVKSNFGHLDAAAGVAGLIKTVLALKNRQIPPSLHYQSPNPNIDFANSPFYVNTELADWQSEDEPRRAGVSSFGIGGTNAHVILEEAPNIVGQAPEVNAQRPQHLLTLSAKTAPALNALIASYDSWFTENPQSDFADVCYSAAQGRSHFAHRLSLVAGSISEAQAQLRSHQYQQGIATEAAPKTAFLFTGQGAQYFGMGRTLFETQPLFRNTLMRCDAILRPLNVPLLKLLYEQSEAPTDINQTVYTQPVLFCIEYALAKLWQSWGVKPDVLMGHSVGEYVAACIAGVFSLEDALTLIAARGRLMHMLCLGGEMLALPISEAKAQSLIADSNALSIAAINGPQSVVLSGGSDAIEQLAAGLSEQGIQGKKLAVSHAFHSVMMTPMLDEFEKVATAVSYAKPKLPICSTVSGDMSGEALCSAAYWVKQVRQPVRFAAGVETLQKQGIQVLLEVGPKPVLLGMARQCLADDTEIIQLPSLRDNKPDWQQLLESLGQWHNQGGEVDWLAVDADYARSKVHLPTYPFQRERHWVEKKTSKPRTYQDPKLHPLLGKKLRLADSDKIYFESEVDVSVTTWLSEHRFFDAMVFPATGYLEMAMAAGKAVTAAQDTLHIQDIRFEQALILEQTGSQIMQVVLSPSEHGYEFKILSQQDGSVWQVHASGKLAASVPTSSPRVVTSAELQAQCPVELSVDEHYSMAGERGVYYGPSFRGITQLQKGNSMSLAHVQLPECITTNELSHYHLHPALFDACIQILGAAVAKPSEGTFMPIGLDALTVHQQGVQQLWSFVRLIEQSDDQVITDIALFDSQGKLVAEVTGFKIGRVADATVMHHFKNQSNDFYQIEWQQQQLISKVHLNNIGQGTWLILADKQGTGKKLADKLEQEGKSCVLVYASTGSRADSAQSESIQSDAKLSVNPSDPTEFKQLLNHYYTEQSSAPVAVINLWSLGAPDSDELCQQSLLQAQDLVCAGTLHLVQAMAELGWSSKLWLVTHNAVSTGANISEIAVAQAPLWGLGKVIAMEHPELACTCVDLSQIDDIGPLYAELGADNSEDQIALHGHDRFVARLVQHDPKGVKDELDLPQGAFNMQMAEKGALDALALVNVSRPAPKQGQVEIQVRAAGLNFRDVLNALGMYPGSPPFGGECAGEIVAVGEGVTEFNVGDAVIAAAPDSFSRYVLVDASEVVAKPEQLSFEAAATIPVVFLTAWYALNELAKLSKGERVLIHAGSGGVGMAAIQIAQLVGAEVFATASPSKWPQLEAMGVQYIMHSRTTEFAEQIMAVTHGEGVDVVLNSLTSDDFIPKSLSVLRTGGRFLEISVVNTWLPEQVQAFNPELAYHRINLAQLGQDQPDLVQGMMKKLMWLFKQGELKPLPFRAFPISHAINAFRYMQQARHSGKVILTVPSSEENQTPVCQDATYLITGGLGDLGLEVATLLAKQGARHLVLTARRAPTEQAANVIAQLQATGVQVRVIRADVANEAQVTDIFNQIDADMPALKGVIHAAGLLDDGVLVQQDKARFERVMAPKVLGSWHLHTLTKNSALDFFVCFSSTVSLLGSAGQANYASANAFMDSLAHYRRQMGLPALSINWGPWASIGMAARMPGHEREQSRLHAMGVTPIAPEQGMAQLTSLLHQAHHAQVGVLPVNWTRFFSQLPKVPHFLSVLASDDVPVANTLGIKQQLAQASDDEYAPILTEFIRNKLSAVLGMTARQIDVQQPLNSMALDSLMTIELRNRIRSELGAELSMAQIMKAGTTVLDLASELDPRQGVNVKPTEALQVGEEEFEL</sequence>
<dbReference type="InterPro" id="IPR036736">
    <property type="entry name" value="ACP-like_sf"/>
</dbReference>
<dbReference type="EMBL" id="AUXZ01000141">
    <property type="protein sequence ID" value="KZN44509.1"/>
    <property type="molecule type" value="Genomic_DNA"/>
</dbReference>
<feature type="region of interest" description="N-terminal hotdog fold" evidence="9">
    <location>
        <begin position="889"/>
        <end position="1012"/>
    </location>
</feature>
<dbReference type="Pfam" id="PF00698">
    <property type="entry name" value="Acyl_transf_1"/>
    <property type="match status" value="1"/>
</dbReference>
<dbReference type="SMART" id="SM00825">
    <property type="entry name" value="PKS_KS"/>
    <property type="match status" value="1"/>
</dbReference>
<feature type="region of interest" description="C-terminal hotdog fold" evidence="9">
    <location>
        <begin position="1027"/>
        <end position="1170"/>
    </location>
</feature>
<dbReference type="Gene3D" id="3.40.47.10">
    <property type="match status" value="1"/>
</dbReference>
<evidence type="ECO:0000259" key="11">
    <source>
        <dbReference type="PROSITE" id="PS52004"/>
    </source>
</evidence>
<dbReference type="SUPFAM" id="SSF51735">
    <property type="entry name" value="NAD(P)-binding Rossmann-fold domains"/>
    <property type="match status" value="3"/>
</dbReference>
<dbReference type="InterPro" id="IPR014031">
    <property type="entry name" value="Ketoacyl_synth_C"/>
</dbReference>
<evidence type="ECO:0000256" key="1">
    <source>
        <dbReference type="ARBA" id="ARBA00005194"/>
    </source>
</evidence>
<dbReference type="InterPro" id="IPR011032">
    <property type="entry name" value="GroES-like_sf"/>
</dbReference>
<dbReference type="SMART" id="SM00827">
    <property type="entry name" value="PKS_AT"/>
    <property type="match status" value="1"/>
</dbReference>
<evidence type="ECO:0000256" key="9">
    <source>
        <dbReference type="PROSITE-ProRule" id="PRU01363"/>
    </source>
</evidence>
<dbReference type="UniPathway" id="UPA00094"/>
<dbReference type="PATRIC" id="fig|1365251.3.peg.5286"/>
<dbReference type="InterPro" id="IPR016035">
    <property type="entry name" value="Acyl_Trfase/lysoPLipase"/>
</dbReference>
<comment type="caution">
    <text evidence="13">The sequence shown here is derived from an EMBL/GenBank/DDBJ whole genome shotgun (WGS) entry which is preliminary data.</text>
</comment>
<dbReference type="InterPro" id="IPR009081">
    <property type="entry name" value="PP-bd_ACP"/>
</dbReference>
<dbReference type="Pfam" id="PF02801">
    <property type="entry name" value="Ketoacyl-synt_C"/>
    <property type="match status" value="1"/>
</dbReference>
<reference evidence="13 14" key="1">
    <citation type="submission" date="2013-07" db="EMBL/GenBank/DDBJ databases">
        <title>Comparative Genomic and Metabolomic Analysis of Twelve Strains of Pseudoalteromonas luteoviolacea.</title>
        <authorList>
            <person name="Vynne N.G."/>
            <person name="Mansson M."/>
            <person name="Gram L."/>
        </authorList>
    </citation>
    <scope>NUCLEOTIDE SEQUENCE [LARGE SCALE GENOMIC DNA]</scope>
    <source>
        <strain evidence="13 14">H33</strain>
    </source>
</reference>
<dbReference type="SMART" id="SM00823">
    <property type="entry name" value="PKS_PP"/>
    <property type="match status" value="1"/>
</dbReference>
<dbReference type="Pfam" id="PF08240">
    <property type="entry name" value="ADH_N"/>
    <property type="match status" value="1"/>
</dbReference>
<name>A0A166ZNR7_9GAMM</name>
<dbReference type="Proteomes" id="UP000076503">
    <property type="component" value="Unassembled WGS sequence"/>
</dbReference>
<keyword evidence="3" id="KW-0596">Phosphopantetheine</keyword>
<dbReference type="SUPFAM" id="SSF50129">
    <property type="entry name" value="GroES-like"/>
    <property type="match status" value="1"/>
</dbReference>
<dbReference type="Pfam" id="PF21089">
    <property type="entry name" value="PKS_DH_N"/>
    <property type="match status" value="1"/>
</dbReference>
<dbReference type="SUPFAM" id="SSF52151">
    <property type="entry name" value="FabD/lysophospholipase-like"/>
    <property type="match status" value="1"/>
</dbReference>
<keyword evidence="5" id="KW-0808">Transferase</keyword>
<protein>
    <submittedName>
        <fullName evidence="13">Uncharacterized protein</fullName>
    </submittedName>
</protein>
<evidence type="ECO:0000256" key="6">
    <source>
        <dbReference type="ARBA" id="ARBA00022832"/>
    </source>
</evidence>
<feature type="active site" description="Proton acceptor; for dehydratase activity" evidence="9">
    <location>
        <position position="921"/>
    </location>
</feature>
<keyword evidence="7" id="KW-0443">Lipid metabolism</keyword>
<dbReference type="Pfam" id="PF13602">
    <property type="entry name" value="ADH_zinc_N_2"/>
    <property type="match status" value="1"/>
</dbReference>
<dbReference type="Gene3D" id="3.40.50.720">
    <property type="entry name" value="NAD(P)-binding Rossmann-like Domain"/>
    <property type="match status" value="3"/>
</dbReference>
<dbReference type="PROSITE" id="PS00606">
    <property type="entry name" value="KS3_1"/>
    <property type="match status" value="1"/>
</dbReference>
<dbReference type="InterPro" id="IPR020843">
    <property type="entry name" value="ER"/>
</dbReference>
<dbReference type="OrthoDB" id="9778690at2"/>
<dbReference type="InterPro" id="IPR020806">
    <property type="entry name" value="PKS_PP-bd"/>
</dbReference>
<dbReference type="InterPro" id="IPR018201">
    <property type="entry name" value="Ketoacyl_synth_AS"/>
</dbReference>
<dbReference type="PROSITE" id="PS52019">
    <property type="entry name" value="PKS_MFAS_DH"/>
    <property type="match status" value="1"/>
</dbReference>
<dbReference type="SUPFAM" id="SSF53901">
    <property type="entry name" value="Thiolase-like"/>
    <property type="match status" value="1"/>
</dbReference>
<evidence type="ECO:0000256" key="2">
    <source>
        <dbReference type="ARBA" id="ARBA00006484"/>
    </source>
</evidence>
<dbReference type="Gene3D" id="3.30.70.3290">
    <property type="match status" value="1"/>
</dbReference>
<dbReference type="SMART" id="SM00822">
    <property type="entry name" value="PKS_KR"/>
    <property type="match status" value="1"/>
</dbReference>
<dbReference type="FunFam" id="3.40.47.10:FF:000042">
    <property type="entry name" value="Polyketide synthase Pks13"/>
    <property type="match status" value="1"/>
</dbReference>
<dbReference type="CDD" id="cd08955">
    <property type="entry name" value="KR_2_FAS_SDR_x"/>
    <property type="match status" value="1"/>
</dbReference>
<dbReference type="Gene3D" id="3.90.180.10">
    <property type="entry name" value="Medium-chain alcohol dehydrogenases, catalytic domain"/>
    <property type="match status" value="1"/>
</dbReference>
<evidence type="ECO:0000259" key="12">
    <source>
        <dbReference type="PROSITE" id="PS52019"/>
    </source>
</evidence>
<dbReference type="RefSeq" id="WP_063364354.1">
    <property type="nucleotide sequence ID" value="NZ_AUXZ01000141.1"/>
</dbReference>
<dbReference type="CDD" id="cd05195">
    <property type="entry name" value="enoyl_red"/>
    <property type="match status" value="1"/>
</dbReference>
<dbReference type="SMART" id="SM00829">
    <property type="entry name" value="PKS_ER"/>
    <property type="match status" value="1"/>
</dbReference>
<dbReference type="InterPro" id="IPR049551">
    <property type="entry name" value="PKS_DH_C"/>
</dbReference>
<feature type="active site" description="Proton donor; for dehydratase activity" evidence="9">
    <location>
        <position position="1089"/>
    </location>
</feature>
<dbReference type="InterPro" id="IPR057326">
    <property type="entry name" value="KR_dom"/>
</dbReference>
<dbReference type="SUPFAM" id="SSF55048">
    <property type="entry name" value="Probable ACP-binding domain of malonyl-CoA ACP transacylase"/>
    <property type="match status" value="1"/>
</dbReference>
<dbReference type="PANTHER" id="PTHR43775:SF51">
    <property type="entry name" value="INACTIVE PHENOLPHTHIOCEROL SYNTHESIS POLYKETIDE SYNTHASE TYPE I PKS1-RELATED"/>
    <property type="match status" value="1"/>
</dbReference>
<evidence type="ECO:0000256" key="7">
    <source>
        <dbReference type="ARBA" id="ARBA00023098"/>
    </source>
</evidence>
<dbReference type="FunFam" id="3.40.50.720:FF:000209">
    <property type="entry name" value="Polyketide synthase Pks12"/>
    <property type="match status" value="1"/>
</dbReference>
<proteinExistence type="inferred from homology"/>
<feature type="domain" description="Ketosynthase family 3 (KS3)" evidence="11">
    <location>
        <begin position="8"/>
        <end position="429"/>
    </location>
</feature>
<feature type="domain" description="PKS/mFAS DH" evidence="12">
    <location>
        <begin position="889"/>
        <end position="1170"/>
    </location>
</feature>
<dbReference type="GO" id="GO:0006633">
    <property type="term" value="P:fatty acid biosynthetic process"/>
    <property type="evidence" value="ECO:0007669"/>
    <property type="project" value="UniProtKB-UniPathway"/>
</dbReference>
<evidence type="ECO:0000256" key="8">
    <source>
        <dbReference type="ARBA" id="ARBA00023268"/>
    </source>
</evidence>
<comment type="pathway">
    <text evidence="1">Lipid metabolism; fatty acid biosynthesis.</text>
</comment>